<keyword evidence="4" id="KW-0812">Transmembrane</keyword>
<keyword evidence="4" id="KW-0472">Membrane</keyword>
<dbReference type="Gene3D" id="2.40.50.100">
    <property type="match status" value="1"/>
</dbReference>
<feature type="transmembrane region" description="Helical" evidence="4">
    <location>
        <begin position="32"/>
        <end position="52"/>
    </location>
</feature>
<protein>
    <submittedName>
        <fullName evidence="5">Multidrug resistance efflux pump</fullName>
    </submittedName>
</protein>
<proteinExistence type="predicted"/>
<keyword evidence="6" id="KW-1185">Reference proteome</keyword>
<dbReference type="STRING" id="287099.SAMN05660413_02173"/>
<evidence type="ECO:0000313" key="6">
    <source>
        <dbReference type="Proteomes" id="UP000199153"/>
    </source>
</evidence>
<name>A0A1I5B4P5_9FLAO</name>
<evidence type="ECO:0000256" key="4">
    <source>
        <dbReference type="SAM" id="Phobius"/>
    </source>
</evidence>
<dbReference type="InterPro" id="IPR050465">
    <property type="entry name" value="UPF0194_transport"/>
</dbReference>
<dbReference type="RefSeq" id="WP_093409444.1">
    <property type="nucleotide sequence ID" value="NZ_FOVL01000013.1"/>
</dbReference>
<dbReference type="SUPFAM" id="SSF51230">
    <property type="entry name" value="Single hybrid motif"/>
    <property type="match status" value="1"/>
</dbReference>
<dbReference type="PANTHER" id="PTHR32347">
    <property type="entry name" value="EFFLUX SYSTEM COMPONENT YKNX-RELATED"/>
    <property type="match status" value="1"/>
</dbReference>
<dbReference type="PANTHER" id="PTHR32347:SF23">
    <property type="entry name" value="BLL5650 PROTEIN"/>
    <property type="match status" value="1"/>
</dbReference>
<organism evidence="5 6">
    <name type="scientific">Salegentibacter flavus</name>
    <dbReference type="NCBI Taxonomy" id="287099"/>
    <lineage>
        <taxon>Bacteria</taxon>
        <taxon>Pseudomonadati</taxon>
        <taxon>Bacteroidota</taxon>
        <taxon>Flavobacteriia</taxon>
        <taxon>Flavobacteriales</taxon>
        <taxon>Flavobacteriaceae</taxon>
        <taxon>Salegentibacter</taxon>
    </lineage>
</organism>
<reference evidence="5 6" key="1">
    <citation type="submission" date="2016-10" db="EMBL/GenBank/DDBJ databases">
        <authorList>
            <person name="de Groot N.N."/>
        </authorList>
    </citation>
    <scope>NUCLEOTIDE SEQUENCE [LARGE SCALE GENOMIC DNA]</scope>
    <source>
        <strain evidence="5 6">DSM 17794</strain>
    </source>
</reference>
<dbReference type="AlphaFoldDB" id="A0A1I5B4P5"/>
<evidence type="ECO:0000256" key="3">
    <source>
        <dbReference type="SAM" id="Coils"/>
    </source>
</evidence>
<evidence type="ECO:0000256" key="2">
    <source>
        <dbReference type="ARBA" id="ARBA00023054"/>
    </source>
</evidence>
<comment type="subcellular location">
    <subcellularLocation>
        <location evidence="1">Cell envelope</location>
    </subcellularLocation>
</comment>
<dbReference type="Proteomes" id="UP000199153">
    <property type="component" value="Unassembled WGS sequence"/>
</dbReference>
<sequence>MLNISSNKITDKVNHTSYSSLKKVESRKSGKWVKRLITIFFLLIFISMFLPWTQNIRSKGEVTALQPEHRPQSIQSIIAGRIEKWFVMEGDYVEKGDTIMFVSEIKDEYFDPDLLERTRAQLNAKEMAVGSYREKVKALDNRIEALLETNQLKLQQARNKAQQARLKVESDSMDYQAAIINYEIAQEQHDRILDLYEEGLKSLTDLENRRLSMRKEEAEMISAQNKLLTSQNEVINAEVELSSIQAQYRDAVAKAESDKYTTLSGLYESEAEITKLENQYTNYSVRQGMYYITAPINGYITQAIQSGIGETLKEGDQIVSIMPADYELAVEMYVRPLDLPLLQKGQDVRIQFDGWPAIVFSGWPEQSYGTYGGEIFAIDRFITRNGKYRVLVAPDPEEPEWPEVLRLGAGTSNMVLLKDVPVWYELWRNINGFPPDFYAPAKDENNTEKK</sequence>
<evidence type="ECO:0000256" key="1">
    <source>
        <dbReference type="ARBA" id="ARBA00004196"/>
    </source>
</evidence>
<dbReference type="InterPro" id="IPR011053">
    <property type="entry name" value="Single_hybrid_motif"/>
</dbReference>
<dbReference type="OrthoDB" id="9760528at2"/>
<keyword evidence="2 3" id="KW-0175">Coiled coil</keyword>
<gene>
    <name evidence="5" type="ORF">SAMN05660413_02173</name>
</gene>
<dbReference type="EMBL" id="FOVL01000013">
    <property type="protein sequence ID" value="SFN69672.1"/>
    <property type="molecule type" value="Genomic_DNA"/>
</dbReference>
<dbReference type="GO" id="GO:0030313">
    <property type="term" value="C:cell envelope"/>
    <property type="evidence" value="ECO:0007669"/>
    <property type="project" value="UniProtKB-SubCell"/>
</dbReference>
<evidence type="ECO:0000313" key="5">
    <source>
        <dbReference type="EMBL" id="SFN69672.1"/>
    </source>
</evidence>
<keyword evidence="4" id="KW-1133">Transmembrane helix</keyword>
<accession>A0A1I5B4P5</accession>
<feature type="coiled-coil region" evidence="3">
    <location>
        <begin position="129"/>
        <end position="174"/>
    </location>
</feature>